<organism evidence="1 2">
    <name type="scientific">Paenibacillus cisolokensis</name>
    <dbReference type="NCBI Taxonomy" id="1658519"/>
    <lineage>
        <taxon>Bacteria</taxon>
        <taxon>Bacillati</taxon>
        <taxon>Bacillota</taxon>
        <taxon>Bacilli</taxon>
        <taxon>Bacillales</taxon>
        <taxon>Paenibacillaceae</taxon>
        <taxon>Paenibacillus</taxon>
    </lineage>
</organism>
<dbReference type="Proteomes" id="UP000680304">
    <property type="component" value="Unassembled WGS sequence"/>
</dbReference>
<protein>
    <submittedName>
        <fullName evidence="1">Spore germination protein GerPB</fullName>
    </submittedName>
</protein>
<sequence length="67" mass="7047">MNLTVYQHITIQQLRVESVSNSSVLQVGSAGSLRSLSQLYNTGGFTAPAPEFGAPSPISFVPLPSPT</sequence>
<accession>A0ABQ4N1C0</accession>
<keyword evidence="2" id="KW-1185">Reference proteome</keyword>
<reference evidence="1 2" key="1">
    <citation type="submission" date="2021-04" db="EMBL/GenBank/DDBJ databases">
        <title>Draft genome sequence of Paenibacillus cisolokensis, LC2-13A.</title>
        <authorList>
            <person name="Uke A."/>
            <person name="Chhe C."/>
            <person name="Baramee S."/>
            <person name="Kosugi A."/>
        </authorList>
    </citation>
    <scope>NUCLEOTIDE SEQUENCE [LARGE SCALE GENOMIC DNA]</scope>
    <source>
        <strain evidence="1 2">LC2-13A</strain>
    </source>
</reference>
<dbReference type="Pfam" id="PF10803">
    <property type="entry name" value="GerPB"/>
    <property type="match status" value="1"/>
</dbReference>
<comment type="caution">
    <text evidence="1">The sequence shown here is derived from an EMBL/GenBank/DDBJ whole genome shotgun (WGS) entry which is preliminary data.</text>
</comment>
<dbReference type="EMBL" id="BOVJ01000015">
    <property type="protein sequence ID" value="GIQ61942.1"/>
    <property type="molecule type" value="Genomic_DNA"/>
</dbReference>
<gene>
    <name evidence="1" type="primary">gerPB</name>
    <name evidence="1" type="ORF">PACILC2_05100</name>
</gene>
<evidence type="ECO:0000313" key="1">
    <source>
        <dbReference type="EMBL" id="GIQ61942.1"/>
    </source>
</evidence>
<evidence type="ECO:0000313" key="2">
    <source>
        <dbReference type="Proteomes" id="UP000680304"/>
    </source>
</evidence>
<dbReference type="InterPro" id="IPR024255">
    <property type="entry name" value="GerPB"/>
</dbReference>
<name>A0ABQ4N1C0_9BACL</name>
<dbReference type="RefSeq" id="WP_213527195.1">
    <property type="nucleotide sequence ID" value="NZ_BOVJ01000015.1"/>
</dbReference>
<proteinExistence type="predicted"/>